<sequence>WARPDISRRSGLAALEVHIPTGYVVTNDVLRRYVQSGEVPTLRRAERYARKVVFYFDYLDSSNTTCVDLRIDRWFPIANMTIQHKLRVFDYYEPGMHNTTLYNTWSLFNLHICQVCGSYQCPYCPYYNGASTGPIGLVVGLLSALSSYFFVALLASDNLRSMMVGL</sequence>
<keyword evidence="1" id="KW-1133">Transmembrane helix</keyword>
<dbReference type="PANTHER" id="PTHR11412">
    <property type="entry name" value="MACROGLOBULIN / COMPLEMENT"/>
    <property type="match status" value="1"/>
</dbReference>
<feature type="domain" description="Alpha-macroglobulin receptor-binding" evidence="2">
    <location>
        <begin position="10"/>
        <end position="102"/>
    </location>
</feature>
<proteinExistence type="predicted"/>
<accession>A0AAD9JP11</accession>
<dbReference type="GO" id="GO:0005576">
    <property type="term" value="C:extracellular region"/>
    <property type="evidence" value="ECO:0007669"/>
    <property type="project" value="InterPro"/>
</dbReference>
<keyword evidence="4" id="KW-1185">Reference proteome</keyword>
<reference evidence="3" key="1">
    <citation type="journal article" date="2023" name="Mol. Biol. Evol.">
        <title>Third-Generation Sequencing Reveals the Adaptive Role of the Epigenome in Three Deep-Sea Polychaetes.</title>
        <authorList>
            <person name="Perez M."/>
            <person name="Aroh O."/>
            <person name="Sun Y."/>
            <person name="Lan Y."/>
            <person name="Juniper S.K."/>
            <person name="Young C.R."/>
            <person name="Angers B."/>
            <person name="Qian P.Y."/>
        </authorList>
    </citation>
    <scope>NUCLEOTIDE SEQUENCE</scope>
    <source>
        <strain evidence="3">P08H-3</strain>
    </source>
</reference>
<protein>
    <recommendedName>
        <fullName evidence="2">Alpha-macroglobulin receptor-binding domain-containing protein</fullName>
    </recommendedName>
</protein>
<dbReference type="SMART" id="SM01361">
    <property type="entry name" value="A2M_recep"/>
    <property type="match status" value="1"/>
</dbReference>
<evidence type="ECO:0000259" key="2">
    <source>
        <dbReference type="SMART" id="SM01361"/>
    </source>
</evidence>
<feature type="transmembrane region" description="Helical" evidence="1">
    <location>
        <begin position="135"/>
        <end position="155"/>
    </location>
</feature>
<comment type="caution">
    <text evidence="3">The sequence shown here is derived from an EMBL/GenBank/DDBJ whole genome shotgun (WGS) entry which is preliminary data.</text>
</comment>
<organism evidence="3 4">
    <name type="scientific">Paralvinella palmiformis</name>
    <dbReference type="NCBI Taxonomy" id="53620"/>
    <lineage>
        <taxon>Eukaryota</taxon>
        <taxon>Metazoa</taxon>
        <taxon>Spiralia</taxon>
        <taxon>Lophotrochozoa</taxon>
        <taxon>Annelida</taxon>
        <taxon>Polychaeta</taxon>
        <taxon>Sedentaria</taxon>
        <taxon>Canalipalpata</taxon>
        <taxon>Terebellida</taxon>
        <taxon>Terebelliformia</taxon>
        <taxon>Alvinellidae</taxon>
        <taxon>Paralvinella</taxon>
    </lineage>
</organism>
<evidence type="ECO:0000313" key="4">
    <source>
        <dbReference type="Proteomes" id="UP001208570"/>
    </source>
</evidence>
<dbReference type="Pfam" id="PF07677">
    <property type="entry name" value="A2M_recep"/>
    <property type="match status" value="1"/>
</dbReference>
<dbReference type="SUPFAM" id="SSF49410">
    <property type="entry name" value="Alpha-macroglobulin receptor domain"/>
    <property type="match status" value="1"/>
</dbReference>
<name>A0AAD9JP11_9ANNE</name>
<dbReference type="AlphaFoldDB" id="A0AAD9JP11"/>
<dbReference type="InterPro" id="IPR036595">
    <property type="entry name" value="A-macroglobulin_rcpt-bd_sf"/>
</dbReference>
<evidence type="ECO:0000256" key="1">
    <source>
        <dbReference type="SAM" id="Phobius"/>
    </source>
</evidence>
<dbReference type="InterPro" id="IPR050473">
    <property type="entry name" value="A2M/Complement_sys"/>
</dbReference>
<evidence type="ECO:0000313" key="3">
    <source>
        <dbReference type="EMBL" id="KAK2155983.1"/>
    </source>
</evidence>
<dbReference type="Gene3D" id="2.60.40.690">
    <property type="entry name" value="Alpha-macroglobulin, receptor-binding domain"/>
    <property type="match status" value="1"/>
</dbReference>
<gene>
    <name evidence="3" type="ORF">LSH36_224g01020</name>
</gene>
<dbReference type="EMBL" id="JAODUP010000224">
    <property type="protein sequence ID" value="KAK2155983.1"/>
    <property type="molecule type" value="Genomic_DNA"/>
</dbReference>
<dbReference type="PANTHER" id="PTHR11412:SF146">
    <property type="entry name" value="CD109 ANTIGEN"/>
    <property type="match status" value="1"/>
</dbReference>
<keyword evidence="1" id="KW-0472">Membrane</keyword>
<dbReference type="Proteomes" id="UP001208570">
    <property type="component" value="Unassembled WGS sequence"/>
</dbReference>
<keyword evidence="1" id="KW-0812">Transmembrane</keyword>
<dbReference type="InterPro" id="IPR009048">
    <property type="entry name" value="A-macroglobulin_rcpt-bd"/>
</dbReference>
<feature type="non-terminal residue" evidence="3">
    <location>
        <position position="166"/>
    </location>
</feature>